<evidence type="ECO:0008006" key="5">
    <source>
        <dbReference type="Google" id="ProtNLM"/>
    </source>
</evidence>
<dbReference type="SUPFAM" id="SSF54518">
    <property type="entry name" value="Tubby C-terminal domain-like"/>
    <property type="match status" value="1"/>
</dbReference>
<protein>
    <recommendedName>
        <fullName evidence="5">Protein LURP-one-related 8</fullName>
    </recommendedName>
</protein>
<dbReference type="Gene3D" id="2.40.160.200">
    <property type="entry name" value="LURP1-related"/>
    <property type="match status" value="1"/>
</dbReference>
<comment type="caution">
    <text evidence="3">The sequence shown here is derived from an EMBL/GenBank/DDBJ whole genome shotgun (WGS) entry which is preliminary data.</text>
</comment>
<dbReference type="InterPro" id="IPR038595">
    <property type="entry name" value="LOR_sf"/>
</dbReference>
<keyword evidence="4" id="KW-1185">Reference proteome</keyword>
<sequence>MRDSLERLDVVDARLEELDTQGDRNEGKSGVLEAQLEALRSEMLDLKAEVRVFDKLEPFRVTRVHPNAGFAGGDGAERPQSSKSAETPKEEAVLTVWKKSLLFNCEGFTVFDGKGDLVFRVDNYMQGNKGSILLMDANGKPLLTIRRKKISLGLGETWLVYEGEETAASPRFSVKKSINILNNACLAYVIGGDGKKTVYEIEGSYSQRRCTVLDDERRLAAEIRRKEGGGGVALGTDVFLLVVTPGNIRTEFAMALVILLDQMF</sequence>
<evidence type="ECO:0000256" key="1">
    <source>
        <dbReference type="ARBA" id="ARBA00005437"/>
    </source>
</evidence>
<accession>A0ABR2BCN4</accession>
<dbReference type="InterPro" id="IPR025659">
    <property type="entry name" value="Tubby-like_C"/>
</dbReference>
<comment type="similarity">
    <text evidence="1">Belongs to the LOR family.</text>
</comment>
<feature type="region of interest" description="Disordered" evidence="2">
    <location>
        <begin position="67"/>
        <end position="89"/>
    </location>
</feature>
<proteinExistence type="inferred from homology"/>
<evidence type="ECO:0000313" key="3">
    <source>
        <dbReference type="EMBL" id="KAK8504879.1"/>
    </source>
</evidence>
<gene>
    <name evidence="3" type="ORF">V6N12_033130</name>
</gene>
<organism evidence="3 4">
    <name type="scientific">Hibiscus sabdariffa</name>
    <name type="common">roselle</name>
    <dbReference type="NCBI Taxonomy" id="183260"/>
    <lineage>
        <taxon>Eukaryota</taxon>
        <taxon>Viridiplantae</taxon>
        <taxon>Streptophyta</taxon>
        <taxon>Embryophyta</taxon>
        <taxon>Tracheophyta</taxon>
        <taxon>Spermatophyta</taxon>
        <taxon>Magnoliopsida</taxon>
        <taxon>eudicotyledons</taxon>
        <taxon>Gunneridae</taxon>
        <taxon>Pentapetalae</taxon>
        <taxon>rosids</taxon>
        <taxon>malvids</taxon>
        <taxon>Malvales</taxon>
        <taxon>Malvaceae</taxon>
        <taxon>Malvoideae</taxon>
        <taxon>Hibiscus</taxon>
    </lineage>
</organism>
<dbReference type="InterPro" id="IPR007612">
    <property type="entry name" value="LOR"/>
</dbReference>
<dbReference type="PANTHER" id="PTHR31087">
    <property type="match status" value="1"/>
</dbReference>
<dbReference type="Pfam" id="PF04525">
    <property type="entry name" value="LOR"/>
    <property type="match status" value="1"/>
</dbReference>
<evidence type="ECO:0000256" key="2">
    <source>
        <dbReference type="SAM" id="MobiDB-lite"/>
    </source>
</evidence>
<dbReference type="PANTHER" id="PTHR31087:SF22">
    <property type="entry name" value="PROTEIN LURP-ONE-RELATED 8"/>
    <property type="match status" value="1"/>
</dbReference>
<dbReference type="EMBL" id="JBBPBM010000134">
    <property type="protein sequence ID" value="KAK8504879.1"/>
    <property type="molecule type" value="Genomic_DNA"/>
</dbReference>
<dbReference type="Proteomes" id="UP001472677">
    <property type="component" value="Unassembled WGS sequence"/>
</dbReference>
<reference evidence="3 4" key="1">
    <citation type="journal article" date="2024" name="G3 (Bethesda)">
        <title>Genome assembly of Hibiscus sabdariffa L. provides insights into metabolisms of medicinal natural products.</title>
        <authorList>
            <person name="Kim T."/>
        </authorList>
    </citation>
    <scope>NUCLEOTIDE SEQUENCE [LARGE SCALE GENOMIC DNA]</scope>
    <source>
        <strain evidence="3">TK-2024</strain>
        <tissue evidence="3">Old leaves</tissue>
    </source>
</reference>
<evidence type="ECO:0000313" key="4">
    <source>
        <dbReference type="Proteomes" id="UP001472677"/>
    </source>
</evidence>
<name>A0ABR2BCN4_9ROSI</name>